<evidence type="ECO:0000313" key="1">
    <source>
        <dbReference type="EMBL" id="BBD51056.1"/>
    </source>
</evidence>
<name>A0A2Z6C6M0_NPVAP</name>
<gene>
    <name evidence="1" type="primary">orf145</name>
</gene>
<organism evidence="1">
    <name type="scientific">Antheraea pernyi nuclear polyhedrosis virus</name>
    <name type="common">ApNPV</name>
    <dbReference type="NCBI Taxonomy" id="161494"/>
    <lineage>
        <taxon>Viruses</taxon>
        <taxon>Viruses incertae sedis</taxon>
        <taxon>Naldaviricetes</taxon>
        <taxon>Lefavirales</taxon>
        <taxon>Baculoviridae</taxon>
        <taxon>Alphabaculovirus</taxon>
        <taxon>Alphabaculovirus anpernyi</taxon>
    </lineage>
</organism>
<organismHost>
    <name type="scientific">Antheraea pernyi</name>
    <name type="common">Chinese oak silk moth</name>
    <name type="synonym">Bombyx pernyi</name>
    <dbReference type="NCBI Taxonomy" id="7119"/>
</organismHost>
<accession>A0A2Z6C6M0</accession>
<protein>
    <submittedName>
        <fullName evidence="1">Uncharacterized protein</fullName>
    </submittedName>
</protein>
<sequence>MLRGRCQGHCQKGHIVIKLYKLKLRFTMNPYAMEMDEQVTYIPVKRAGGNAFLDGDIVMKEVRTEQNAPPVYYAYRCLPLEFPMTLKGTQYEVAPNLPVLQRAEPRQLFSAKQPDDNVLRNNII</sequence>
<dbReference type="EMBL" id="LC375540">
    <property type="protein sequence ID" value="BBD51056.1"/>
    <property type="molecule type" value="Genomic_DNA"/>
</dbReference>
<proteinExistence type="predicted"/>
<reference evidence="1" key="1">
    <citation type="submission" date="2018-03" db="EMBL/GenBank/DDBJ databases">
        <title>Whole genome comparison of nucleopolyhedroviruses isolated from saturniine wild silkworms in Asian countries.</title>
        <authorList>
            <person name="Sasaki K."/>
            <person name="Kajiura Z."/>
            <person name="Ponnuvel K.M."/>
            <person name="Kobayashi J."/>
        </authorList>
    </citation>
    <scope>NUCLEOTIDE SEQUENCE</scope>
    <source>
        <strain evidence="1">Liaoning</strain>
    </source>
</reference>